<evidence type="ECO:0000256" key="1">
    <source>
        <dbReference type="SAM" id="SignalP"/>
    </source>
</evidence>
<feature type="signal peptide" evidence="1">
    <location>
        <begin position="1"/>
        <end position="21"/>
    </location>
</feature>
<dbReference type="EMBL" id="PXNP01000009">
    <property type="protein sequence ID" value="PSF13504.1"/>
    <property type="molecule type" value="Genomic_DNA"/>
</dbReference>
<proteinExistence type="predicted"/>
<keyword evidence="3" id="KW-1185">Reference proteome</keyword>
<name>A0A2T1KTT2_9GAMM</name>
<keyword evidence="1" id="KW-0732">Signal</keyword>
<sequence length="173" mass="19296">MKRIFTLLLLLAFSMSSHSHIETVQFEGLSFPIAPAWFNLTITSFGFGLNIDKVNRPTGHGTLSASSLDPDDYIIELESGEEISTVTLLKNFLQGHHVTDVAPSNIASAISAGFSSASQLKRDDLVIFLEEEPYLPNQFKAYIIPKNRDIVEISATMDRRSFSNYLMKIQPVE</sequence>
<comment type="caution">
    <text evidence="2">The sequence shown here is derived from an EMBL/GenBank/DDBJ whole genome shotgun (WGS) entry which is preliminary data.</text>
</comment>
<protein>
    <submittedName>
        <fullName evidence="2">Uncharacterized protein</fullName>
    </submittedName>
</protein>
<dbReference type="Proteomes" id="UP000239866">
    <property type="component" value="Unassembled WGS sequence"/>
</dbReference>
<evidence type="ECO:0000313" key="3">
    <source>
        <dbReference type="Proteomes" id="UP000239866"/>
    </source>
</evidence>
<organism evidence="2 3">
    <name type="scientific">Marinobacter fuscus</name>
    <dbReference type="NCBI Taxonomy" id="2109942"/>
    <lineage>
        <taxon>Bacteria</taxon>
        <taxon>Pseudomonadati</taxon>
        <taxon>Pseudomonadota</taxon>
        <taxon>Gammaproteobacteria</taxon>
        <taxon>Pseudomonadales</taxon>
        <taxon>Marinobacteraceae</taxon>
        <taxon>Marinobacter</taxon>
    </lineage>
</organism>
<feature type="chain" id="PRO_5015574680" evidence="1">
    <location>
        <begin position="22"/>
        <end position="173"/>
    </location>
</feature>
<evidence type="ECO:0000313" key="2">
    <source>
        <dbReference type="EMBL" id="PSF13504.1"/>
    </source>
</evidence>
<reference evidence="2 3" key="1">
    <citation type="submission" date="2018-03" db="EMBL/GenBank/DDBJ databases">
        <title>Marinobacter brunus sp. nov., a marine bacterium of Gamma-proteobacteria isolated from the surface seawater of the South China Sea.</title>
        <authorList>
            <person name="Cheng H."/>
            <person name="Wu Y.-H."/>
            <person name="Xamxidin M."/>
            <person name="Xu X.-W."/>
        </authorList>
    </citation>
    <scope>NUCLEOTIDE SEQUENCE [LARGE SCALE GENOMIC DNA]</scope>
    <source>
        <strain evidence="2 3">NH169-3</strain>
    </source>
</reference>
<accession>A0A2T1KTT2</accession>
<dbReference type="AlphaFoldDB" id="A0A2T1KTT2"/>
<dbReference type="RefSeq" id="WP_106761067.1">
    <property type="nucleotide sequence ID" value="NZ_PXNP01000009.1"/>
</dbReference>
<gene>
    <name evidence="2" type="ORF">C7H09_02565</name>
</gene>